<dbReference type="EMBL" id="RDQH01000342">
    <property type="protein sequence ID" value="RXH70969.1"/>
    <property type="molecule type" value="Genomic_DNA"/>
</dbReference>
<keyword evidence="2" id="KW-1185">Reference proteome</keyword>
<dbReference type="Proteomes" id="UP000290289">
    <property type="component" value="Chromosome 16"/>
</dbReference>
<proteinExistence type="predicted"/>
<reference evidence="1 2" key="1">
    <citation type="submission" date="2018-10" db="EMBL/GenBank/DDBJ databases">
        <title>A high-quality apple genome assembly.</title>
        <authorList>
            <person name="Hu J."/>
        </authorList>
    </citation>
    <scope>NUCLEOTIDE SEQUENCE [LARGE SCALE GENOMIC DNA]</scope>
    <source>
        <strain evidence="2">cv. HFTH1</strain>
        <tissue evidence="1">Young leaf</tissue>
    </source>
</reference>
<comment type="caution">
    <text evidence="1">The sequence shown here is derived from an EMBL/GenBank/DDBJ whole genome shotgun (WGS) entry which is preliminary data.</text>
</comment>
<dbReference type="STRING" id="3750.A0A498HIZ7"/>
<dbReference type="InterPro" id="IPR027417">
    <property type="entry name" value="P-loop_NTPase"/>
</dbReference>
<evidence type="ECO:0000313" key="2">
    <source>
        <dbReference type="Proteomes" id="UP000290289"/>
    </source>
</evidence>
<gene>
    <name evidence="1" type="ORF">DVH24_015591</name>
</gene>
<dbReference type="SUPFAM" id="SSF52540">
    <property type="entry name" value="P-loop containing nucleoside triphosphate hydrolases"/>
    <property type="match status" value="1"/>
</dbReference>
<accession>A0A498HIZ7</accession>
<name>A0A498HIZ7_MALDO</name>
<evidence type="ECO:0000313" key="1">
    <source>
        <dbReference type="EMBL" id="RXH70969.1"/>
    </source>
</evidence>
<organism evidence="1 2">
    <name type="scientific">Malus domestica</name>
    <name type="common">Apple</name>
    <name type="synonym">Pyrus malus</name>
    <dbReference type="NCBI Taxonomy" id="3750"/>
    <lineage>
        <taxon>Eukaryota</taxon>
        <taxon>Viridiplantae</taxon>
        <taxon>Streptophyta</taxon>
        <taxon>Embryophyta</taxon>
        <taxon>Tracheophyta</taxon>
        <taxon>Spermatophyta</taxon>
        <taxon>Magnoliopsida</taxon>
        <taxon>eudicotyledons</taxon>
        <taxon>Gunneridae</taxon>
        <taxon>Pentapetalae</taxon>
        <taxon>rosids</taxon>
        <taxon>fabids</taxon>
        <taxon>Rosales</taxon>
        <taxon>Rosaceae</taxon>
        <taxon>Amygdaloideae</taxon>
        <taxon>Maleae</taxon>
        <taxon>Malus</taxon>
    </lineage>
</organism>
<dbReference type="AlphaFoldDB" id="A0A498HIZ7"/>
<protein>
    <recommendedName>
        <fullName evidence="3">Helicase C-terminal domain-containing protein</fullName>
    </recommendedName>
</protein>
<dbReference type="Gene3D" id="3.40.50.300">
    <property type="entry name" value="P-loop containing nucleotide triphosphate hydrolases"/>
    <property type="match status" value="1"/>
</dbReference>
<evidence type="ECO:0008006" key="3">
    <source>
        <dbReference type="Google" id="ProtNLM"/>
    </source>
</evidence>
<sequence length="110" mass="12700">MGRERVLGLFSLTKRTQLRFLLAYAVDFIHRVGRTARAGQYGLVTSMYTESNRDLVAAVRRAGELDLPVEMAFSRKRSFRNKLKKKGKNSDLQLSKTQDYKVEIEIKRTC</sequence>